<dbReference type="GO" id="GO:0017156">
    <property type="term" value="P:calcium-ion regulated exocytosis"/>
    <property type="evidence" value="ECO:0007669"/>
    <property type="project" value="TreeGrafter"/>
</dbReference>
<dbReference type="InterPro" id="IPR035892">
    <property type="entry name" value="C2_domain_sf"/>
</dbReference>
<evidence type="ECO:0000259" key="4">
    <source>
        <dbReference type="PROSITE" id="PS50004"/>
    </source>
</evidence>
<reference evidence="5 6" key="1">
    <citation type="submission" date="2024-01" db="EMBL/GenBank/DDBJ databases">
        <title>The genome of the rayed Mediterranean limpet Patella caerulea (Linnaeus, 1758).</title>
        <authorList>
            <person name="Anh-Thu Weber A."/>
            <person name="Halstead-Nussloch G."/>
        </authorList>
    </citation>
    <scope>NUCLEOTIDE SEQUENCE [LARGE SCALE GENOMIC DNA]</scope>
    <source>
        <strain evidence="5">AATW-2023a</strain>
        <tissue evidence="5">Whole specimen</tissue>
    </source>
</reference>
<dbReference type="PRINTS" id="PR00360">
    <property type="entry name" value="C2DOMAIN"/>
</dbReference>
<dbReference type="InterPro" id="IPR000008">
    <property type="entry name" value="C2_dom"/>
</dbReference>
<dbReference type="CDD" id="cd08390">
    <property type="entry name" value="C2A_Synaptotagmin-15-17"/>
    <property type="match status" value="1"/>
</dbReference>
<comment type="caution">
    <text evidence="5">The sequence shown here is derived from an EMBL/GenBank/DDBJ whole genome shotgun (WGS) entry which is preliminary data.</text>
</comment>
<evidence type="ECO:0000256" key="1">
    <source>
        <dbReference type="ARBA" id="ARBA00022737"/>
    </source>
</evidence>
<dbReference type="PANTHER" id="PTHR10024:SF377">
    <property type="entry name" value="SYNAPTOTAGMIN-15-LIKE ISOFORM X1"/>
    <property type="match status" value="1"/>
</dbReference>
<dbReference type="PANTHER" id="PTHR10024">
    <property type="entry name" value="SYNAPTOTAGMIN"/>
    <property type="match status" value="1"/>
</dbReference>
<feature type="compositionally biased region" description="Low complexity" evidence="2">
    <location>
        <begin position="100"/>
        <end position="110"/>
    </location>
</feature>
<dbReference type="GO" id="GO:0005886">
    <property type="term" value="C:plasma membrane"/>
    <property type="evidence" value="ECO:0007669"/>
    <property type="project" value="TreeGrafter"/>
</dbReference>
<evidence type="ECO:0000256" key="3">
    <source>
        <dbReference type="SAM" id="Phobius"/>
    </source>
</evidence>
<dbReference type="GO" id="GO:0005509">
    <property type="term" value="F:calcium ion binding"/>
    <property type="evidence" value="ECO:0007669"/>
    <property type="project" value="TreeGrafter"/>
</dbReference>
<dbReference type="Pfam" id="PF00168">
    <property type="entry name" value="C2"/>
    <property type="match status" value="2"/>
</dbReference>
<feature type="domain" description="C2" evidence="4">
    <location>
        <begin position="198"/>
        <end position="318"/>
    </location>
</feature>
<dbReference type="GO" id="GO:0070382">
    <property type="term" value="C:exocytic vesicle"/>
    <property type="evidence" value="ECO:0007669"/>
    <property type="project" value="TreeGrafter"/>
</dbReference>
<keyword evidence="3" id="KW-0472">Membrane</keyword>
<dbReference type="AlphaFoldDB" id="A0AAN8J5K9"/>
<evidence type="ECO:0000313" key="5">
    <source>
        <dbReference type="EMBL" id="KAK6170345.1"/>
    </source>
</evidence>
<dbReference type="GO" id="GO:0001786">
    <property type="term" value="F:phosphatidylserine binding"/>
    <property type="evidence" value="ECO:0007669"/>
    <property type="project" value="TreeGrafter"/>
</dbReference>
<sequence>MGKVYRRLVHKAGHVGHHGGHHGVDVREVNAQEGLPKPPSDDSSQFIVGNLDATSLGIIIGCSAAALLIIIIAIILFKIRRNRRKFDLQFEDLNEDSLFSRSCPNSRSPSPRLPKRKSCPDAYSSISAKDSVLIRSVTIDKVPDFELPPERVQPRSSFDRSISIGGGQYQQTLGSIQPELYRHSSFSEDEEGNLPPTEHGRLWFSLIYDVAVEQLCVTLIKVKNIPGRSPNHAPRDPFVKLYLLPDERTCRTSKTRKKSLSPVFNESFSFTVSAEDVFTRTLRFSVYDVDKRQIRHSLGHVMVPLKDVDLTKGDVVWCDLEPMAQAASSLGDVQVSLTYIPPQEKIKIVVMRARNLRPSDYTSESGLYARVQFYYGRRAHKTKKTTVQRIYSDPEIHESFSFSIAGKQLDTCNIVISIMTSPTRGPFGRDEEYGRVTIGPFMFARGEELLHWQEMVAQSKIAIARWHTLTSFVSSDLH</sequence>
<dbReference type="GO" id="GO:0030276">
    <property type="term" value="F:clathrin binding"/>
    <property type="evidence" value="ECO:0007669"/>
    <property type="project" value="TreeGrafter"/>
</dbReference>
<accession>A0AAN8J5K9</accession>
<keyword evidence="3" id="KW-1133">Transmembrane helix</keyword>
<evidence type="ECO:0000256" key="2">
    <source>
        <dbReference type="SAM" id="MobiDB-lite"/>
    </source>
</evidence>
<name>A0AAN8J5K9_PATCE</name>
<feature type="domain" description="C2" evidence="4">
    <location>
        <begin position="329"/>
        <end position="453"/>
    </location>
</feature>
<dbReference type="PROSITE" id="PS50004">
    <property type="entry name" value="C2"/>
    <property type="match status" value="2"/>
</dbReference>
<feature type="region of interest" description="Disordered" evidence="2">
    <location>
        <begin position="99"/>
        <end position="119"/>
    </location>
</feature>
<dbReference type="Gene3D" id="2.60.40.150">
    <property type="entry name" value="C2 domain"/>
    <property type="match status" value="2"/>
</dbReference>
<protein>
    <recommendedName>
        <fullName evidence="4">C2 domain-containing protein</fullName>
    </recommendedName>
</protein>
<organism evidence="5 6">
    <name type="scientific">Patella caerulea</name>
    <name type="common">Rayed Mediterranean limpet</name>
    <dbReference type="NCBI Taxonomy" id="87958"/>
    <lineage>
        <taxon>Eukaryota</taxon>
        <taxon>Metazoa</taxon>
        <taxon>Spiralia</taxon>
        <taxon>Lophotrochozoa</taxon>
        <taxon>Mollusca</taxon>
        <taxon>Gastropoda</taxon>
        <taxon>Patellogastropoda</taxon>
        <taxon>Patelloidea</taxon>
        <taxon>Patellidae</taxon>
        <taxon>Patella</taxon>
    </lineage>
</organism>
<dbReference type="GO" id="GO:0000149">
    <property type="term" value="F:SNARE binding"/>
    <property type="evidence" value="ECO:0007669"/>
    <property type="project" value="TreeGrafter"/>
</dbReference>
<keyword evidence="1" id="KW-0677">Repeat</keyword>
<gene>
    <name evidence="5" type="ORF">SNE40_018758</name>
</gene>
<dbReference type="SMART" id="SM00239">
    <property type="entry name" value="C2"/>
    <property type="match status" value="2"/>
</dbReference>
<dbReference type="FunFam" id="2.60.40.150:FF:000237">
    <property type="entry name" value="Synaptotagmin 15"/>
    <property type="match status" value="1"/>
</dbReference>
<evidence type="ECO:0000313" key="6">
    <source>
        <dbReference type="Proteomes" id="UP001347796"/>
    </source>
</evidence>
<dbReference type="InterPro" id="IPR047897">
    <property type="entry name" value="Synaptotagmin-15/17_C2A"/>
</dbReference>
<keyword evidence="3" id="KW-0812">Transmembrane</keyword>
<dbReference type="SUPFAM" id="SSF49562">
    <property type="entry name" value="C2 domain (Calcium/lipid-binding domain, CaLB)"/>
    <property type="match status" value="2"/>
</dbReference>
<dbReference type="EMBL" id="JAZGQO010000014">
    <property type="protein sequence ID" value="KAK6170345.1"/>
    <property type="molecule type" value="Genomic_DNA"/>
</dbReference>
<keyword evidence="6" id="KW-1185">Reference proteome</keyword>
<dbReference type="Proteomes" id="UP001347796">
    <property type="component" value="Unassembled WGS sequence"/>
</dbReference>
<dbReference type="GO" id="GO:0005544">
    <property type="term" value="F:calcium-dependent phospholipid binding"/>
    <property type="evidence" value="ECO:0007669"/>
    <property type="project" value="TreeGrafter"/>
</dbReference>
<proteinExistence type="predicted"/>
<feature type="transmembrane region" description="Helical" evidence="3">
    <location>
        <begin position="56"/>
        <end position="77"/>
    </location>
</feature>